<proteinExistence type="predicted"/>
<protein>
    <recommendedName>
        <fullName evidence="1">IraD/Gp25-like domain-containing protein</fullName>
    </recommendedName>
</protein>
<dbReference type="InterPro" id="IPR007048">
    <property type="entry name" value="IraD/Gp25-like"/>
</dbReference>
<gene>
    <name evidence="2" type="ORF">F7310_07530</name>
</gene>
<sequence length="131" mass="14896">MHRLRLLERFSAWESGKVSRFKEFSEYDLMESIIDHISFILNTKQGNVKLSDNYGVPDFHNLESNKIESIIKDVITIYEPRFLVDKVIKGESDLTDSSKLKLSIVGKIRGSNNPLVITTVLTPNGRVTVSL</sequence>
<name>A0A1L4BTP7_9GAMM</name>
<dbReference type="Gene3D" id="3.10.450.40">
    <property type="match status" value="1"/>
</dbReference>
<evidence type="ECO:0000313" key="3">
    <source>
        <dbReference type="Proteomes" id="UP000184222"/>
    </source>
</evidence>
<dbReference type="NCBIfam" id="TIGR03357">
    <property type="entry name" value="VI_zyme"/>
    <property type="match status" value="1"/>
</dbReference>
<dbReference type="Proteomes" id="UP000184222">
    <property type="component" value="Chromosome"/>
</dbReference>
<evidence type="ECO:0000313" key="2">
    <source>
        <dbReference type="EMBL" id="API87221.1"/>
    </source>
</evidence>
<dbReference type="KEGG" id="frx:F7310_07530"/>
<keyword evidence="3" id="KW-1185">Reference proteome</keyword>
<dbReference type="EMBL" id="CP016796">
    <property type="protein sequence ID" value="API87221.1"/>
    <property type="molecule type" value="Genomic_DNA"/>
</dbReference>
<dbReference type="InterPro" id="IPR017737">
    <property type="entry name" value="TssE1-like"/>
</dbReference>
<dbReference type="RefSeq" id="WP_072712946.1">
    <property type="nucleotide sequence ID" value="NZ_CP016796.1"/>
</dbReference>
<dbReference type="SUPFAM" id="SSF160719">
    <property type="entry name" value="gpW/gp25-like"/>
    <property type="match status" value="1"/>
</dbReference>
<organism evidence="2 3">
    <name type="scientific">Francisella uliginis</name>
    <dbReference type="NCBI Taxonomy" id="573570"/>
    <lineage>
        <taxon>Bacteria</taxon>
        <taxon>Pseudomonadati</taxon>
        <taxon>Pseudomonadota</taxon>
        <taxon>Gammaproteobacteria</taxon>
        <taxon>Thiotrichales</taxon>
        <taxon>Francisellaceae</taxon>
        <taxon>Francisella</taxon>
    </lineage>
</organism>
<feature type="domain" description="IraD/Gp25-like" evidence="1">
    <location>
        <begin position="29"/>
        <end position="112"/>
    </location>
</feature>
<dbReference type="STRING" id="573570.F7310_07530"/>
<dbReference type="AlphaFoldDB" id="A0A1L4BTP7"/>
<accession>A0A1L4BTP7</accession>
<dbReference type="Pfam" id="PF04965">
    <property type="entry name" value="GPW_gp25"/>
    <property type="match status" value="1"/>
</dbReference>
<evidence type="ECO:0000259" key="1">
    <source>
        <dbReference type="Pfam" id="PF04965"/>
    </source>
</evidence>
<dbReference type="OrthoDB" id="1524306at2"/>
<reference evidence="2 3" key="1">
    <citation type="journal article" date="2016" name="Appl. Environ. Microbiol.">
        <title>Whole genome relationships among Francisella bacteria of diverse origin define new species and provide specific regions for detection.</title>
        <authorList>
            <person name="Challacombe J.F."/>
            <person name="Petersen J.M."/>
            <person name="Gallegos-Graves V."/>
            <person name="Hodge D."/>
            <person name="Pillai S."/>
            <person name="Kuske C.R."/>
        </authorList>
    </citation>
    <scope>NUCLEOTIDE SEQUENCE [LARGE SCALE GENOMIC DNA]</scope>
    <source>
        <strain evidence="3">TX07-7310</strain>
    </source>
</reference>